<dbReference type="PANTHER" id="PTHR31476">
    <property type="entry name" value="PROTEIN WHAT'S THIS FACTOR 1 HOMOLOG, CHLOROPLASTIC"/>
    <property type="match status" value="1"/>
</dbReference>
<dbReference type="EMBL" id="JAJJMA010202599">
    <property type="protein sequence ID" value="MCL7039561.1"/>
    <property type="molecule type" value="Genomic_DNA"/>
</dbReference>
<feature type="compositionally biased region" description="Basic and acidic residues" evidence="1">
    <location>
        <begin position="495"/>
        <end position="509"/>
    </location>
</feature>
<comment type="caution">
    <text evidence="3">The sequence shown here is derived from an EMBL/GenBank/DDBJ whole genome shotgun (WGS) entry which is preliminary data.</text>
</comment>
<proteinExistence type="predicted"/>
<name>A0AA41VE13_PAPNU</name>
<feature type="compositionally biased region" description="Acidic residues" evidence="1">
    <location>
        <begin position="391"/>
        <end position="426"/>
    </location>
</feature>
<dbReference type="Proteomes" id="UP001177140">
    <property type="component" value="Unassembled WGS sequence"/>
</dbReference>
<feature type="compositionally biased region" description="Low complexity" evidence="1">
    <location>
        <begin position="449"/>
        <end position="461"/>
    </location>
</feature>
<gene>
    <name evidence="3" type="ORF">MKW94_005375</name>
</gene>
<dbReference type="Pfam" id="PF11955">
    <property type="entry name" value="PORR"/>
    <property type="match status" value="1"/>
</dbReference>
<evidence type="ECO:0000313" key="4">
    <source>
        <dbReference type="Proteomes" id="UP001177140"/>
    </source>
</evidence>
<organism evidence="3 4">
    <name type="scientific">Papaver nudicaule</name>
    <name type="common">Iceland poppy</name>
    <dbReference type="NCBI Taxonomy" id="74823"/>
    <lineage>
        <taxon>Eukaryota</taxon>
        <taxon>Viridiplantae</taxon>
        <taxon>Streptophyta</taxon>
        <taxon>Embryophyta</taxon>
        <taxon>Tracheophyta</taxon>
        <taxon>Spermatophyta</taxon>
        <taxon>Magnoliopsida</taxon>
        <taxon>Ranunculales</taxon>
        <taxon>Papaveraceae</taxon>
        <taxon>Papaveroideae</taxon>
        <taxon>Papaver</taxon>
    </lineage>
</organism>
<evidence type="ECO:0000259" key="2">
    <source>
        <dbReference type="Pfam" id="PF11955"/>
    </source>
</evidence>
<sequence length="535" mass="61312">MASILLSRLSRRYPQRQNYQYQTVCTFVEQGTKQVRDRALDHAVEKEKHLKPLLALKNLIISEPSKSLPVSVASENKTKLGIPTRTIDFIRNYPSVFEEYLPQGGCIADPYVRLTPEVLHIDEKEQLIYSNPTHRDDIADRLLKLLMLARANKIPLWVVDMFQWDLGLPQDYVSTLLMEYPDYFRVTEMESKYVQHKPVPALELVCWSDELAKSVMEKNTRGYEKGTPIAFPVQYSRGYNLEKSVKKWLDEWQKLPYISPYENACHFQSRSDQADKWTVAVLHELLHLLVPKKTDKENILCLGNYLRLGSRFKRALINHPGIFYVSSKVRTHTVILREGYKRDLLVKKHPLMDLRYHYIHLMNKGKEEKPIGDDSDTISKRKRISRAAKEGEEEEDEDDFSGNEAEDASDDSVDDDEDEDEDEDDSEIKIAGRRGVGRNPPSGSEMNGSSRSSRRASSNGRVGRHPLPGTDMKRPSRSSDRATFVGKVGRYPKLSTEKNRTSRSSDRDSSNGGKPIMTGERVKAQGGSQKPFVRH</sequence>
<feature type="compositionally biased region" description="Basic and acidic residues" evidence="1">
    <location>
        <begin position="471"/>
        <end position="480"/>
    </location>
</feature>
<accession>A0AA41VE13</accession>
<dbReference type="InterPro" id="IPR021099">
    <property type="entry name" value="PORR_domain"/>
</dbReference>
<evidence type="ECO:0000313" key="3">
    <source>
        <dbReference type="EMBL" id="MCL7039561.1"/>
    </source>
</evidence>
<protein>
    <recommendedName>
        <fullName evidence="2">PORR domain-containing protein</fullName>
    </recommendedName>
</protein>
<feature type="region of interest" description="Disordered" evidence="1">
    <location>
        <begin position="366"/>
        <end position="535"/>
    </location>
</feature>
<keyword evidence="4" id="KW-1185">Reference proteome</keyword>
<dbReference type="GO" id="GO:0003723">
    <property type="term" value="F:RNA binding"/>
    <property type="evidence" value="ECO:0007669"/>
    <property type="project" value="InterPro"/>
</dbReference>
<evidence type="ECO:0000256" key="1">
    <source>
        <dbReference type="SAM" id="MobiDB-lite"/>
    </source>
</evidence>
<reference evidence="3" key="1">
    <citation type="submission" date="2022-03" db="EMBL/GenBank/DDBJ databases">
        <title>A functionally conserved STORR gene fusion in Papaver species that diverged 16.8 million years ago.</title>
        <authorList>
            <person name="Catania T."/>
        </authorList>
    </citation>
    <scope>NUCLEOTIDE SEQUENCE</scope>
    <source>
        <strain evidence="3">S-191538</strain>
    </source>
</reference>
<feature type="domain" description="PORR" evidence="2">
    <location>
        <begin position="35"/>
        <end position="366"/>
    </location>
</feature>
<dbReference type="InterPro" id="IPR045040">
    <property type="entry name" value="PORR_fam"/>
</dbReference>
<dbReference type="PANTHER" id="PTHR31476:SF16">
    <property type="entry name" value="F14O23.23 PROTEIN"/>
    <property type="match status" value="1"/>
</dbReference>
<dbReference type="AlphaFoldDB" id="A0AA41VE13"/>